<name>A0A913Z8G5_PATMI</name>
<evidence type="ECO:0000313" key="4">
    <source>
        <dbReference type="EnsemblMetazoa" id="XP_038048032.1"/>
    </source>
</evidence>
<keyword evidence="5" id="KW-1185">Reference proteome</keyword>
<feature type="region of interest" description="Disordered" evidence="2">
    <location>
        <begin position="140"/>
        <end position="193"/>
    </location>
</feature>
<dbReference type="GO" id="GO:0045666">
    <property type="term" value="P:positive regulation of neuron differentiation"/>
    <property type="evidence" value="ECO:0007669"/>
    <property type="project" value="TreeGrafter"/>
</dbReference>
<dbReference type="CTD" id="55906"/>
<dbReference type="OMA" id="INMANRI"/>
<feature type="coiled-coil region" evidence="1">
    <location>
        <begin position="17"/>
        <end position="89"/>
    </location>
</feature>
<feature type="compositionally biased region" description="Basic residues" evidence="2">
    <location>
        <begin position="212"/>
        <end position="229"/>
    </location>
</feature>
<protein>
    <recommendedName>
        <fullName evidence="3">C4H2-type domain-containing protein</fullName>
    </recommendedName>
</protein>
<dbReference type="PROSITE" id="PS51896">
    <property type="entry name" value="ZF_C4H2"/>
    <property type="match status" value="1"/>
</dbReference>
<feature type="compositionally biased region" description="Low complexity" evidence="2">
    <location>
        <begin position="152"/>
        <end position="168"/>
    </location>
</feature>
<dbReference type="GeneID" id="119722085"/>
<organism evidence="4 5">
    <name type="scientific">Patiria miniata</name>
    <name type="common">Bat star</name>
    <name type="synonym">Asterina miniata</name>
    <dbReference type="NCBI Taxonomy" id="46514"/>
    <lineage>
        <taxon>Eukaryota</taxon>
        <taxon>Metazoa</taxon>
        <taxon>Echinodermata</taxon>
        <taxon>Eleutherozoa</taxon>
        <taxon>Asterozoa</taxon>
        <taxon>Asteroidea</taxon>
        <taxon>Valvatacea</taxon>
        <taxon>Valvatida</taxon>
        <taxon>Asterinidae</taxon>
        <taxon>Patiria</taxon>
    </lineage>
</organism>
<evidence type="ECO:0000256" key="2">
    <source>
        <dbReference type="SAM" id="MobiDB-lite"/>
    </source>
</evidence>
<dbReference type="InterPro" id="IPR018482">
    <property type="entry name" value="Znf-C4H2"/>
</dbReference>
<dbReference type="EnsemblMetazoa" id="XM_038192104.1">
    <property type="protein sequence ID" value="XP_038048032.1"/>
    <property type="gene ID" value="LOC119722085"/>
</dbReference>
<evidence type="ECO:0000256" key="1">
    <source>
        <dbReference type="SAM" id="Coils"/>
    </source>
</evidence>
<feature type="domain" description="C4H2-type" evidence="3">
    <location>
        <begin position="185"/>
        <end position="227"/>
    </location>
</feature>
<accession>A0A913Z8G5</accession>
<feature type="region of interest" description="Disordered" evidence="2">
    <location>
        <begin position="207"/>
        <end position="229"/>
    </location>
</feature>
<dbReference type="InterPro" id="IPR044069">
    <property type="entry name" value="ZF_C4H2"/>
</dbReference>
<dbReference type="OrthoDB" id="20865at2759"/>
<dbReference type="Pfam" id="PF10146">
    <property type="entry name" value="zf-C4H2"/>
    <property type="match status" value="1"/>
</dbReference>
<reference evidence="4" key="1">
    <citation type="submission" date="2022-11" db="UniProtKB">
        <authorList>
            <consortium name="EnsemblMetazoa"/>
        </authorList>
    </citation>
    <scope>IDENTIFICATION</scope>
</reference>
<dbReference type="GO" id="GO:0005634">
    <property type="term" value="C:nucleus"/>
    <property type="evidence" value="ECO:0007669"/>
    <property type="project" value="TreeGrafter"/>
</dbReference>
<dbReference type="AlphaFoldDB" id="A0A913Z8G5"/>
<evidence type="ECO:0000259" key="3">
    <source>
        <dbReference type="PROSITE" id="PS51896"/>
    </source>
</evidence>
<dbReference type="PANTHER" id="PTHR31058">
    <property type="entry name" value="ZINC FINGER C4H2 DOMAIN-CONTAINING PROTEIN"/>
    <property type="match status" value="1"/>
</dbReference>
<dbReference type="PANTHER" id="PTHR31058:SF2">
    <property type="entry name" value="ZINC FINGER C4H2 DOMAIN-CONTAINING PROTEIN"/>
    <property type="match status" value="1"/>
</dbReference>
<sequence>MEPERETAELLYKMERIKEIRLKAVQLEKLKGRLLQEVEETESEEERMKEYRNEMELLNQEKMAHVEELRQIHADINAIENVVKHAEQDRNRSFEAACQAYQEYMSLKGEIDVVRNGIGLEMLPSLSEDDDRLTPSYFRKRKSEWQKEEQTDTPLPTPLTIPTTTSPTFQLPSTSHSEERPPFRQQPPPMKNCLSCHQQIHRNAPICPLCKAKSRSRNPKKPKRKQEVN</sequence>
<keyword evidence="1" id="KW-0175">Coiled coil</keyword>
<dbReference type="RefSeq" id="XP_038048032.1">
    <property type="nucleotide sequence ID" value="XM_038192104.1"/>
</dbReference>
<evidence type="ECO:0000313" key="5">
    <source>
        <dbReference type="Proteomes" id="UP000887568"/>
    </source>
</evidence>
<dbReference type="Proteomes" id="UP000887568">
    <property type="component" value="Unplaced"/>
</dbReference>
<proteinExistence type="predicted"/>